<keyword evidence="1" id="KW-1133">Transmembrane helix</keyword>
<proteinExistence type="predicted"/>
<feature type="transmembrane region" description="Helical" evidence="1">
    <location>
        <begin position="67"/>
        <end position="86"/>
    </location>
</feature>
<accession>A0A6J5IWX9</accession>
<protein>
    <recommendedName>
        <fullName evidence="4">ATP synthase subunit I</fullName>
    </recommendedName>
</protein>
<dbReference type="Pfam" id="PF12966">
    <property type="entry name" value="AtpR"/>
    <property type="match status" value="1"/>
</dbReference>
<dbReference type="InterPro" id="IPR017581">
    <property type="entry name" value="AtpR-like"/>
</dbReference>
<reference evidence="2 3" key="1">
    <citation type="submission" date="2020-04" db="EMBL/GenBank/DDBJ databases">
        <authorList>
            <person name="Depoorter E."/>
        </authorList>
    </citation>
    <scope>NUCLEOTIDE SEQUENCE [LARGE SCALE GENOMIC DNA]</scope>
    <source>
        <strain evidence="2 3">BCC0217</strain>
    </source>
</reference>
<keyword evidence="1" id="KW-0812">Transmembrane</keyword>
<dbReference type="Proteomes" id="UP000494301">
    <property type="component" value="Unassembled WGS sequence"/>
</dbReference>
<sequence>MIPIQTLSLPLQTAAGGITGGIVGLAYFASLLANVRWYARDAIGIAVIVHLVRFGTLALVLFGLAQIGYGALLSGLVGIMLARRVMIRLPGGSS</sequence>
<evidence type="ECO:0000313" key="3">
    <source>
        <dbReference type="Proteomes" id="UP000494301"/>
    </source>
</evidence>
<dbReference type="AlphaFoldDB" id="A0A6J5IWX9"/>
<gene>
    <name evidence="2" type="ORF">BLA3211_01881</name>
</gene>
<dbReference type="RefSeq" id="WP_046549032.1">
    <property type="nucleotide sequence ID" value="NZ_CABWIL020000005.1"/>
</dbReference>
<feature type="transmembrane region" description="Helical" evidence="1">
    <location>
        <begin position="14"/>
        <end position="35"/>
    </location>
</feature>
<evidence type="ECO:0008006" key="4">
    <source>
        <dbReference type="Google" id="ProtNLM"/>
    </source>
</evidence>
<organism evidence="2 3">
    <name type="scientific">Burkholderia aenigmatica</name>
    <dbReference type="NCBI Taxonomy" id="2015348"/>
    <lineage>
        <taxon>Bacteria</taxon>
        <taxon>Pseudomonadati</taxon>
        <taxon>Pseudomonadota</taxon>
        <taxon>Betaproteobacteria</taxon>
        <taxon>Burkholderiales</taxon>
        <taxon>Burkholderiaceae</taxon>
        <taxon>Burkholderia</taxon>
        <taxon>Burkholderia cepacia complex</taxon>
    </lineage>
</organism>
<keyword evidence="1" id="KW-0472">Membrane</keyword>
<dbReference type="EMBL" id="CABWIL020000005">
    <property type="protein sequence ID" value="CAB3962563.1"/>
    <property type="molecule type" value="Genomic_DNA"/>
</dbReference>
<evidence type="ECO:0000313" key="2">
    <source>
        <dbReference type="EMBL" id="CAB3962563.1"/>
    </source>
</evidence>
<name>A0A6J5IWX9_9BURK</name>
<evidence type="ECO:0000256" key="1">
    <source>
        <dbReference type="SAM" id="Phobius"/>
    </source>
</evidence>